<keyword evidence="8 11" id="KW-0067">ATP-binding</keyword>
<evidence type="ECO:0000256" key="5">
    <source>
        <dbReference type="ARBA" id="ARBA00022679"/>
    </source>
</evidence>
<evidence type="ECO:0000256" key="8">
    <source>
        <dbReference type="ARBA" id="ARBA00022840"/>
    </source>
</evidence>
<comment type="pathway">
    <text evidence="2 11">Cofactor biosynthesis; NAD(+) biosynthesis; deamido-NAD(+) from nicotinate D-ribonucleotide: step 1/1.</text>
</comment>
<evidence type="ECO:0000256" key="10">
    <source>
        <dbReference type="ARBA" id="ARBA00048721"/>
    </source>
</evidence>
<accession>K6Y672</accession>
<evidence type="ECO:0000313" key="13">
    <source>
        <dbReference type="EMBL" id="GAC28279.1"/>
    </source>
</evidence>
<evidence type="ECO:0000256" key="7">
    <source>
        <dbReference type="ARBA" id="ARBA00022741"/>
    </source>
</evidence>
<keyword evidence="7 11" id="KW-0547">Nucleotide-binding</keyword>
<evidence type="ECO:0000256" key="1">
    <source>
        <dbReference type="ARBA" id="ARBA00002324"/>
    </source>
</evidence>
<evidence type="ECO:0000256" key="11">
    <source>
        <dbReference type="HAMAP-Rule" id="MF_00244"/>
    </source>
</evidence>
<evidence type="ECO:0000313" key="14">
    <source>
        <dbReference type="Proteomes" id="UP000006251"/>
    </source>
</evidence>
<dbReference type="Gene3D" id="3.40.50.620">
    <property type="entry name" value="HUPs"/>
    <property type="match status" value="1"/>
</dbReference>
<dbReference type="PANTHER" id="PTHR39321:SF3">
    <property type="entry name" value="PHOSPHOPANTETHEINE ADENYLYLTRANSFERASE"/>
    <property type="match status" value="1"/>
</dbReference>
<dbReference type="EMBL" id="BAEQ01000023">
    <property type="protein sequence ID" value="GAC28279.1"/>
    <property type="molecule type" value="Genomic_DNA"/>
</dbReference>
<proteinExistence type="inferred from homology"/>
<dbReference type="GO" id="GO:0009435">
    <property type="term" value="P:NAD+ biosynthetic process"/>
    <property type="evidence" value="ECO:0007669"/>
    <property type="project" value="UniProtKB-UniRule"/>
</dbReference>
<dbReference type="GO" id="GO:0005524">
    <property type="term" value="F:ATP binding"/>
    <property type="evidence" value="ECO:0007669"/>
    <property type="project" value="UniProtKB-KW"/>
</dbReference>
<dbReference type="HAMAP" id="MF_00244">
    <property type="entry name" value="NaMN_adenylyltr"/>
    <property type="match status" value="1"/>
</dbReference>
<keyword evidence="4 11" id="KW-0662">Pyridine nucleotide biosynthesis</keyword>
<evidence type="ECO:0000256" key="9">
    <source>
        <dbReference type="ARBA" id="ARBA00023027"/>
    </source>
</evidence>
<comment type="function">
    <text evidence="1 11">Catalyzes the reversible adenylation of nicotinate mononucleotide (NaMN) to nicotinic acid adenine dinucleotide (NaAD).</text>
</comment>
<comment type="caution">
    <text evidence="13">The sequence shown here is derived from an EMBL/GenBank/DDBJ whole genome shotgun (WGS) entry which is preliminary data.</text>
</comment>
<dbReference type="UniPathway" id="UPA00253">
    <property type="reaction ID" value="UER00332"/>
</dbReference>
<dbReference type="RefSeq" id="WP_006010330.1">
    <property type="nucleotide sequence ID" value="NZ_BAEQ01000023.1"/>
</dbReference>
<dbReference type="OrthoDB" id="5295945at2"/>
<protein>
    <recommendedName>
        <fullName evidence="11">Probable nicotinate-nucleotide adenylyltransferase</fullName>
        <ecNumber evidence="11">2.7.7.18</ecNumber>
    </recommendedName>
    <alternativeName>
        <fullName evidence="11">Deamido-NAD(+) diphosphorylase</fullName>
    </alternativeName>
    <alternativeName>
        <fullName evidence="11">Deamido-NAD(+) pyrophosphorylase</fullName>
    </alternativeName>
    <alternativeName>
        <fullName evidence="11">Nicotinate mononucleotide adenylyltransferase</fullName>
        <shortName evidence="11">NaMN adenylyltransferase</shortName>
    </alternativeName>
</protein>
<reference evidence="14" key="1">
    <citation type="journal article" date="2014" name="Environ. Microbiol.">
        <title>Comparative genomics of the marine bacterial genus Glaciecola reveals the high degree of genomic diversity and genomic characteristic for cold adaptation.</title>
        <authorList>
            <person name="Qin Q.L."/>
            <person name="Xie B.B."/>
            <person name="Yu Y."/>
            <person name="Shu Y.L."/>
            <person name="Rong J.C."/>
            <person name="Zhang Y.J."/>
            <person name="Zhao D.L."/>
            <person name="Chen X.L."/>
            <person name="Zhang X.Y."/>
            <person name="Chen B."/>
            <person name="Zhou B.C."/>
            <person name="Zhang Y.Z."/>
        </authorList>
    </citation>
    <scope>NUCLEOTIDE SEQUENCE [LARGE SCALE GENOMIC DNA]</scope>
    <source>
        <strain evidence="14">ACAM 615</strain>
    </source>
</reference>
<evidence type="ECO:0000256" key="3">
    <source>
        <dbReference type="ARBA" id="ARBA00009014"/>
    </source>
</evidence>
<dbReference type="NCBIfam" id="TIGR00125">
    <property type="entry name" value="cyt_tran_rel"/>
    <property type="match status" value="1"/>
</dbReference>
<dbReference type="Proteomes" id="UP000006251">
    <property type="component" value="Unassembled WGS sequence"/>
</dbReference>
<keyword evidence="14" id="KW-1185">Reference proteome</keyword>
<evidence type="ECO:0000256" key="6">
    <source>
        <dbReference type="ARBA" id="ARBA00022695"/>
    </source>
</evidence>
<comment type="similarity">
    <text evidence="3 11">Belongs to the NadD family.</text>
</comment>
<dbReference type="CDD" id="cd02165">
    <property type="entry name" value="NMNAT"/>
    <property type="match status" value="1"/>
</dbReference>
<dbReference type="EC" id="2.7.7.18" evidence="11"/>
<feature type="domain" description="Cytidyltransferase-like" evidence="12">
    <location>
        <begin position="9"/>
        <end position="190"/>
    </location>
</feature>
<dbReference type="GO" id="GO:0004515">
    <property type="term" value="F:nicotinate-nucleotide adenylyltransferase activity"/>
    <property type="evidence" value="ECO:0007669"/>
    <property type="project" value="UniProtKB-UniRule"/>
</dbReference>
<keyword evidence="9 11" id="KW-0520">NAD</keyword>
<name>K6Y672_9ALTE</name>
<dbReference type="InterPro" id="IPR004821">
    <property type="entry name" value="Cyt_trans-like"/>
</dbReference>
<dbReference type="NCBIfam" id="TIGR00482">
    <property type="entry name" value="nicotinate (nicotinamide) nucleotide adenylyltransferase"/>
    <property type="match status" value="1"/>
</dbReference>
<evidence type="ECO:0000256" key="2">
    <source>
        <dbReference type="ARBA" id="ARBA00005019"/>
    </source>
</evidence>
<comment type="catalytic activity">
    <reaction evidence="10 11">
        <text>nicotinate beta-D-ribonucleotide + ATP + H(+) = deamido-NAD(+) + diphosphate</text>
        <dbReference type="Rhea" id="RHEA:22860"/>
        <dbReference type="ChEBI" id="CHEBI:15378"/>
        <dbReference type="ChEBI" id="CHEBI:30616"/>
        <dbReference type="ChEBI" id="CHEBI:33019"/>
        <dbReference type="ChEBI" id="CHEBI:57502"/>
        <dbReference type="ChEBI" id="CHEBI:58437"/>
        <dbReference type="EC" id="2.7.7.18"/>
    </reaction>
</comment>
<dbReference type="SUPFAM" id="SSF52374">
    <property type="entry name" value="Nucleotidylyl transferase"/>
    <property type="match status" value="1"/>
</dbReference>
<dbReference type="InterPro" id="IPR005248">
    <property type="entry name" value="NadD/NMNAT"/>
</dbReference>
<dbReference type="Pfam" id="PF01467">
    <property type="entry name" value="CTP_transf_like"/>
    <property type="match status" value="1"/>
</dbReference>
<dbReference type="STRING" id="1121922.GCA_000428905_00714"/>
<dbReference type="AlphaFoldDB" id="K6Y672"/>
<keyword evidence="5 11" id="KW-0808">Transferase</keyword>
<gene>
    <name evidence="11 13" type="primary">nadD</name>
    <name evidence="13" type="ORF">GPAL_1407</name>
</gene>
<evidence type="ECO:0000256" key="4">
    <source>
        <dbReference type="ARBA" id="ARBA00022642"/>
    </source>
</evidence>
<dbReference type="PANTHER" id="PTHR39321">
    <property type="entry name" value="NICOTINATE-NUCLEOTIDE ADENYLYLTRANSFERASE-RELATED"/>
    <property type="match status" value="1"/>
</dbReference>
<keyword evidence="6 11" id="KW-0548">Nucleotidyltransferase</keyword>
<evidence type="ECO:0000259" key="12">
    <source>
        <dbReference type="Pfam" id="PF01467"/>
    </source>
</evidence>
<sequence length="224" mass="25786">MTNSQKITLFGGTFNPPHWGHIKPLKQAMQALDILKVGLLPCNIPPHKKTLKTSNKHRLAMLEIVCKLEPSLYIEHMELENNEMSFTVNTLQKLKQNNQKTPYFVMGTDSFQSFKTWHRWQEILQLCNIIVLNRNNQALKILQEVTQYISCGPDHAVSLANKQALSTKSGIVVSCHFPSVAVSSTLIREKVEKKDYQQLETGEILPLEVFRYIKQHQLYEQKKS</sequence>
<organism evidence="13 14">
    <name type="scientific">Brumicola pallidula DSM 14239 = ACAM 615</name>
    <dbReference type="NCBI Taxonomy" id="1121922"/>
    <lineage>
        <taxon>Bacteria</taxon>
        <taxon>Pseudomonadati</taxon>
        <taxon>Pseudomonadota</taxon>
        <taxon>Gammaproteobacteria</taxon>
        <taxon>Alteromonadales</taxon>
        <taxon>Alteromonadaceae</taxon>
        <taxon>Brumicola</taxon>
    </lineage>
</organism>
<dbReference type="InterPro" id="IPR014729">
    <property type="entry name" value="Rossmann-like_a/b/a_fold"/>
</dbReference>